<gene>
    <name evidence="17" type="primary">uppP</name>
    <name evidence="18" type="ORF">ET996_03790</name>
</gene>
<dbReference type="EMBL" id="SDMR01000003">
    <property type="protein sequence ID" value="TBT95585.1"/>
    <property type="molecule type" value="Genomic_DNA"/>
</dbReference>
<comment type="subcellular location">
    <subcellularLocation>
        <location evidence="1 17">Cell membrane</location>
        <topology evidence="1 17">Multi-pass membrane protein</topology>
    </subcellularLocation>
</comment>
<keyword evidence="9 17" id="KW-0573">Peptidoglycan synthesis</keyword>
<proteinExistence type="inferred from homology"/>
<keyword evidence="8 17" id="KW-0133">Cell shape</keyword>
<dbReference type="NCBIfam" id="NF001392">
    <property type="entry name" value="PRK00281.2-1"/>
    <property type="match status" value="1"/>
</dbReference>
<sequence>MLQWWQSIILGIVEGVTEFLPISSTGHLNVVQKLMGLPIDDPGVTAYTAVIQVGAMAAAIVYFWKDIVRIATGWLGGLRDASRRKNPDFQMGWAVIAGVFVTAVVALAFKKQIEGPLRNLWVIVAALIVWGLVMLVADKLGKQTRGEDSITIKDGLLLGLIQAIALIPGISRSGATISGGLLMGIDRVTATRMSFFLGIPTLLAAGGFEAVTQAKNISAGVGWGATVVGILVSFVVAYASIAWLLKFVASNNFTAFVVYRILVGLAIAALLWQGTILAV</sequence>
<comment type="function">
    <text evidence="17">Catalyzes the dephosphorylation of undecaprenyl diphosphate (UPP). Confers resistance to bacitracin.</text>
</comment>
<evidence type="ECO:0000256" key="5">
    <source>
        <dbReference type="ARBA" id="ARBA00022475"/>
    </source>
</evidence>
<evidence type="ECO:0000256" key="2">
    <source>
        <dbReference type="ARBA" id="ARBA00010621"/>
    </source>
</evidence>
<dbReference type="HAMAP" id="MF_01006">
    <property type="entry name" value="Undec_diphosphatase"/>
    <property type="match status" value="1"/>
</dbReference>
<feature type="transmembrane region" description="Helical" evidence="17">
    <location>
        <begin position="257"/>
        <end position="278"/>
    </location>
</feature>
<feature type="transmembrane region" description="Helical" evidence="17">
    <location>
        <begin position="223"/>
        <end position="245"/>
    </location>
</feature>
<keyword evidence="11 17" id="KW-0472">Membrane</keyword>
<feature type="transmembrane region" description="Helical" evidence="17">
    <location>
        <begin position="44"/>
        <end position="64"/>
    </location>
</feature>
<dbReference type="AlphaFoldDB" id="A0A4Q9KMW1"/>
<dbReference type="PANTHER" id="PTHR30622:SF3">
    <property type="entry name" value="UNDECAPRENYL-DIPHOSPHATASE"/>
    <property type="match status" value="1"/>
</dbReference>
<dbReference type="Pfam" id="PF02673">
    <property type="entry name" value="BacA"/>
    <property type="match status" value="1"/>
</dbReference>
<keyword evidence="12 17" id="KW-0046">Antibiotic resistance</keyword>
<dbReference type="GO" id="GO:0005886">
    <property type="term" value="C:plasma membrane"/>
    <property type="evidence" value="ECO:0007669"/>
    <property type="project" value="UniProtKB-SubCell"/>
</dbReference>
<dbReference type="GO" id="GO:0008360">
    <property type="term" value="P:regulation of cell shape"/>
    <property type="evidence" value="ECO:0007669"/>
    <property type="project" value="UniProtKB-KW"/>
</dbReference>
<keyword evidence="7 17" id="KW-0378">Hydrolase</keyword>
<evidence type="ECO:0000256" key="12">
    <source>
        <dbReference type="ARBA" id="ARBA00023251"/>
    </source>
</evidence>
<dbReference type="InterPro" id="IPR003824">
    <property type="entry name" value="UppP"/>
</dbReference>
<evidence type="ECO:0000256" key="14">
    <source>
        <dbReference type="ARBA" id="ARBA00032707"/>
    </source>
</evidence>
<evidence type="ECO:0000256" key="7">
    <source>
        <dbReference type="ARBA" id="ARBA00022801"/>
    </source>
</evidence>
<feature type="transmembrane region" description="Helical" evidence="17">
    <location>
        <begin position="121"/>
        <end position="138"/>
    </location>
</feature>
<name>A0A4Q9KMW1_PROTD</name>
<evidence type="ECO:0000256" key="17">
    <source>
        <dbReference type="HAMAP-Rule" id="MF_01006"/>
    </source>
</evidence>
<comment type="caution">
    <text evidence="18">The sequence shown here is derived from an EMBL/GenBank/DDBJ whole genome shotgun (WGS) entry which is preliminary data.</text>
</comment>
<dbReference type="NCBIfam" id="TIGR00753">
    <property type="entry name" value="undec_PP_bacA"/>
    <property type="match status" value="1"/>
</dbReference>
<evidence type="ECO:0000313" key="19">
    <source>
        <dbReference type="Proteomes" id="UP000291933"/>
    </source>
</evidence>
<evidence type="ECO:0000256" key="16">
    <source>
        <dbReference type="ARBA" id="ARBA00047594"/>
    </source>
</evidence>
<keyword evidence="13 17" id="KW-0961">Cell wall biogenesis/degradation</keyword>
<comment type="miscellaneous">
    <text evidence="17">Bacitracin is thought to be involved in the inhibition of peptidoglycan synthesis by sequestering undecaprenyl diphosphate, thereby reducing the pool of lipid carrier available.</text>
</comment>
<dbReference type="RefSeq" id="WP_131171236.1">
    <property type="nucleotide sequence ID" value="NZ_FXTL01000003.1"/>
</dbReference>
<evidence type="ECO:0000256" key="6">
    <source>
        <dbReference type="ARBA" id="ARBA00022692"/>
    </source>
</evidence>
<evidence type="ECO:0000256" key="15">
    <source>
        <dbReference type="ARBA" id="ARBA00032932"/>
    </source>
</evidence>
<evidence type="ECO:0000256" key="8">
    <source>
        <dbReference type="ARBA" id="ARBA00022960"/>
    </source>
</evidence>
<dbReference type="OrthoDB" id="9808289at2"/>
<evidence type="ECO:0000256" key="10">
    <source>
        <dbReference type="ARBA" id="ARBA00022989"/>
    </source>
</evidence>
<keyword evidence="5 17" id="KW-1003">Cell membrane</keyword>
<feature type="transmembrane region" description="Helical" evidence="17">
    <location>
        <begin position="91"/>
        <end position="109"/>
    </location>
</feature>
<evidence type="ECO:0000256" key="13">
    <source>
        <dbReference type="ARBA" id="ARBA00023316"/>
    </source>
</evidence>
<comment type="similarity">
    <text evidence="2 17">Belongs to the UppP family.</text>
</comment>
<dbReference type="GO" id="GO:0009252">
    <property type="term" value="P:peptidoglycan biosynthetic process"/>
    <property type="evidence" value="ECO:0007669"/>
    <property type="project" value="UniProtKB-KW"/>
</dbReference>
<organism evidence="18 19">
    <name type="scientific">Propioniciclava tarda</name>
    <dbReference type="NCBI Taxonomy" id="433330"/>
    <lineage>
        <taxon>Bacteria</taxon>
        <taxon>Bacillati</taxon>
        <taxon>Actinomycetota</taxon>
        <taxon>Actinomycetes</taxon>
        <taxon>Propionibacteriales</taxon>
        <taxon>Propionibacteriaceae</taxon>
        <taxon>Propioniciclava</taxon>
    </lineage>
</organism>
<accession>A0A4Q9KMW1</accession>
<evidence type="ECO:0000256" key="9">
    <source>
        <dbReference type="ARBA" id="ARBA00022984"/>
    </source>
</evidence>
<evidence type="ECO:0000256" key="4">
    <source>
        <dbReference type="ARBA" id="ARBA00021581"/>
    </source>
</evidence>
<comment type="catalytic activity">
    <reaction evidence="16 17">
        <text>di-trans,octa-cis-undecaprenyl diphosphate + H2O = di-trans,octa-cis-undecaprenyl phosphate + phosphate + H(+)</text>
        <dbReference type="Rhea" id="RHEA:28094"/>
        <dbReference type="ChEBI" id="CHEBI:15377"/>
        <dbReference type="ChEBI" id="CHEBI:15378"/>
        <dbReference type="ChEBI" id="CHEBI:43474"/>
        <dbReference type="ChEBI" id="CHEBI:58405"/>
        <dbReference type="ChEBI" id="CHEBI:60392"/>
        <dbReference type="EC" id="3.6.1.27"/>
    </reaction>
</comment>
<dbReference type="Proteomes" id="UP000291933">
    <property type="component" value="Unassembled WGS sequence"/>
</dbReference>
<dbReference type="GO" id="GO:0050380">
    <property type="term" value="F:undecaprenyl-diphosphatase activity"/>
    <property type="evidence" value="ECO:0007669"/>
    <property type="project" value="UniProtKB-UniRule"/>
</dbReference>
<keyword evidence="10 17" id="KW-1133">Transmembrane helix</keyword>
<dbReference type="GO" id="GO:0071555">
    <property type="term" value="P:cell wall organization"/>
    <property type="evidence" value="ECO:0007669"/>
    <property type="project" value="UniProtKB-KW"/>
</dbReference>
<evidence type="ECO:0000256" key="11">
    <source>
        <dbReference type="ARBA" id="ARBA00023136"/>
    </source>
</evidence>
<dbReference type="GO" id="GO:0046677">
    <property type="term" value="P:response to antibiotic"/>
    <property type="evidence" value="ECO:0007669"/>
    <property type="project" value="UniProtKB-UniRule"/>
</dbReference>
<dbReference type="PANTHER" id="PTHR30622">
    <property type="entry name" value="UNDECAPRENYL-DIPHOSPHATASE"/>
    <property type="match status" value="1"/>
</dbReference>
<keyword evidence="6 17" id="KW-0812">Transmembrane</keyword>
<evidence type="ECO:0000313" key="18">
    <source>
        <dbReference type="EMBL" id="TBT95585.1"/>
    </source>
</evidence>
<evidence type="ECO:0000256" key="3">
    <source>
        <dbReference type="ARBA" id="ARBA00012374"/>
    </source>
</evidence>
<reference evidence="18 19" key="1">
    <citation type="submission" date="2019-01" db="EMBL/GenBank/DDBJ databases">
        <title>Lactibacter flavus gen. nov., sp. nov., a novel bacterium of the family Propionibacteriaceae isolated from raw milk and dairy products.</title>
        <authorList>
            <person name="Huptas C."/>
            <person name="Wenning M."/>
            <person name="Breitenwieser F."/>
            <person name="Doll E."/>
            <person name="Von Neubeck M."/>
            <person name="Busse H.-J."/>
            <person name="Scherer S."/>
        </authorList>
    </citation>
    <scope>NUCLEOTIDE SEQUENCE [LARGE SCALE GENOMIC DNA]</scope>
    <source>
        <strain evidence="18 19">DSM 22130</strain>
    </source>
</reference>
<dbReference type="EC" id="3.6.1.27" evidence="3 17"/>
<protein>
    <recommendedName>
        <fullName evidence="4 17">Undecaprenyl-diphosphatase</fullName>
        <ecNumber evidence="3 17">3.6.1.27</ecNumber>
    </recommendedName>
    <alternativeName>
        <fullName evidence="15 17">Bacitracin resistance protein</fullName>
    </alternativeName>
    <alternativeName>
        <fullName evidence="14 17">Undecaprenyl pyrophosphate phosphatase</fullName>
    </alternativeName>
</protein>
<evidence type="ECO:0000256" key="1">
    <source>
        <dbReference type="ARBA" id="ARBA00004651"/>
    </source>
</evidence>
<keyword evidence="19" id="KW-1185">Reference proteome</keyword>
<feature type="transmembrane region" description="Helical" evidence="17">
    <location>
        <begin position="150"/>
        <end position="170"/>
    </location>
</feature>
<feature type="transmembrane region" description="Helical" evidence="17">
    <location>
        <begin position="190"/>
        <end position="211"/>
    </location>
</feature>